<keyword evidence="2" id="KW-1185">Reference proteome</keyword>
<dbReference type="VEuPathDB" id="VectorBase:PPAPM1_004220"/>
<dbReference type="InterPro" id="IPR050818">
    <property type="entry name" value="KCNH_animal-type"/>
</dbReference>
<dbReference type="EMBL" id="AJVK01020495">
    <property type="status" value="NOT_ANNOTATED_CDS"/>
    <property type="molecule type" value="Genomic_DNA"/>
</dbReference>
<dbReference type="EnsemblMetazoa" id="PPAI000308-RA">
    <property type="protein sequence ID" value="PPAI000308-PA"/>
    <property type="gene ID" value="PPAI000308"/>
</dbReference>
<dbReference type="EMBL" id="AJVK01020496">
    <property type="status" value="NOT_ANNOTATED_CDS"/>
    <property type="molecule type" value="Genomic_DNA"/>
</dbReference>
<dbReference type="PANTHER" id="PTHR10217">
    <property type="entry name" value="VOLTAGE AND LIGAND GATED POTASSIUM CHANNEL"/>
    <property type="match status" value="1"/>
</dbReference>
<dbReference type="InterPro" id="IPR000014">
    <property type="entry name" value="PAS"/>
</dbReference>
<dbReference type="Proteomes" id="UP000092462">
    <property type="component" value="Unassembled WGS sequence"/>
</dbReference>
<dbReference type="AlphaFoldDB" id="A0A1B0CYY6"/>
<reference evidence="1" key="1">
    <citation type="submission" date="2022-08" db="UniProtKB">
        <authorList>
            <consortium name="EnsemblMetazoa"/>
        </authorList>
    </citation>
    <scope>IDENTIFICATION</scope>
    <source>
        <strain evidence="1">Israel</strain>
    </source>
</reference>
<dbReference type="VEuPathDB" id="VectorBase:PPAI000308"/>
<dbReference type="InterPro" id="IPR035965">
    <property type="entry name" value="PAS-like_dom_sf"/>
</dbReference>
<dbReference type="PANTHER" id="PTHR10217:SF548">
    <property type="entry name" value="GH12235P"/>
    <property type="match status" value="1"/>
</dbReference>
<sequence length="211" mass="24244">MTGYTRAEVMQRSASTEFLHGPMTSQLAVNLVREALHKGYEKHFEILYYRKNVIAPIRSEADDISLYIINFEDLTLPQQNESLETRFSKFDRARASFRQSLKFGSMGLRDRGLRLAGYLTPPPMLPRKRRRFTKKGLSMLFREIFQPSFVRTYKAEIYEQGIWDTGQSTSGGLSNCGFRTELEKRECDSGAESRVRIPTIPIPAVVLHAIK</sequence>
<dbReference type="Gene3D" id="3.30.450.20">
    <property type="entry name" value="PAS domain"/>
    <property type="match status" value="1"/>
</dbReference>
<protein>
    <submittedName>
        <fullName evidence="1">Uncharacterized protein</fullName>
    </submittedName>
</protein>
<organism evidence="1 2">
    <name type="scientific">Phlebotomus papatasi</name>
    <name type="common">Sandfly</name>
    <dbReference type="NCBI Taxonomy" id="29031"/>
    <lineage>
        <taxon>Eukaryota</taxon>
        <taxon>Metazoa</taxon>
        <taxon>Ecdysozoa</taxon>
        <taxon>Arthropoda</taxon>
        <taxon>Hexapoda</taxon>
        <taxon>Insecta</taxon>
        <taxon>Pterygota</taxon>
        <taxon>Neoptera</taxon>
        <taxon>Endopterygota</taxon>
        <taxon>Diptera</taxon>
        <taxon>Nematocera</taxon>
        <taxon>Psychodoidea</taxon>
        <taxon>Psychodidae</taxon>
        <taxon>Phlebotomus</taxon>
        <taxon>Phlebotomus</taxon>
    </lineage>
</organism>
<dbReference type="GO" id="GO:0005242">
    <property type="term" value="F:inward rectifier potassium channel activity"/>
    <property type="evidence" value="ECO:0007669"/>
    <property type="project" value="TreeGrafter"/>
</dbReference>
<name>A0A1B0CYY6_PHLPP</name>
<dbReference type="SUPFAM" id="SSF55785">
    <property type="entry name" value="PYP-like sensor domain (PAS domain)"/>
    <property type="match status" value="1"/>
</dbReference>
<dbReference type="PROSITE" id="PS50112">
    <property type="entry name" value="PAS"/>
    <property type="match status" value="1"/>
</dbReference>
<dbReference type="GO" id="GO:0042391">
    <property type="term" value="P:regulation of membrane potential"/>
    <property type="evidence" value="ECO:0007669"/>
    <property type="project" value="TreeGrafter"/>
</dbReference>
<proteinExistence type="predicted"/>
<evidence type="ECO:0000313" key="2">
    <source>
        <dbReference type="Proteomes" id="UP000092462"/>
    </source>
</evidence>
<evidence type="ECO:0000313" key="1">
    <source>
        <dbReference type="EnsemblMetazoa" id="PPAI000308-PA"/>
    </source>
</evidence>
<accession>A0A1B0CYY6</accession>
<dbReference type="GO" id="GO:0005886">
    <property type="term" value="C:plasma membrane"/>
    <property type="evidence" value="ECO:0007669"/>
    <property type="project" value="TreeGrafter"/>
</dbReference>